<proteinExistence type="predicted"/>
<name>A0A8T1K4R8_9STRA</name>
<evidence type="ECO:0000313" key="1">
    <source>
        <dbReference type="EMBL" id="KAG2909243.1"/>
    </source>
</evidence>
<protein>
    <submittedName>
        <fullName evidence="1">Uncharacterized protein</fullName>
    </submittedName>
</protein>
<dbReference type="AlphaFoldDB" id="A0A8T1K4R8"/>
<comment type="caution">
    <text evidence="1">The sequence shown here is derived from an EMBL/GenBank/DDBJ whole genome shotgun (WGS) entry which is preliminary data.</text>
</comment>
<accession>A0A8T1K4R8</accession>
<dbReference type="EMBL" id="RCMK01000876">
    <property type="protein sequence ID" value="KAG2909243.1"/>
    <property type="molecule type" value="Genomic_DNA"/>
</dbReference>
<sequence length="112" mass="12645">MGRYVQVIAIIHSEQCRLEHRQKKARLKKICALMRVTLRERQYLTASALISPSKSPRSFMHAAGDDGAFMVTVSLPVFEFNILLAAFARHYTVKSGPGKRGDLHDPKTKTTF</sequence>
<evidence type="ECO:0000313" key="2">
    <source>
        <dbReference type="Proteomes" id="UP000736787"/>
    </source>
</evidence>
<organism evidence="1 2">
    <name type="scientific">Phytophthora cactorum</name>
    <dbReference type="NCBI Taxonomy" id="29920"/>
    <lineage>
        <taxon>Eukaryota</taxon>
        <taxon>Sar</taxon>
        <taxon>Stramenopiles</taxon>
        <taxon>Oomycota</taxon>
        <taxon>Peronosporomycetes</taxon>
        <taxon>Peronosporales</taxon>
        <taxon>Peronosporaceae</taxon>
        <taxon>Phytophthora</taxon>
    </lineage>
</organism>
<reference evidence="1" key="1">
    <citation type="submission" date="2018-10" db="EMBL/GenBank/DDBJ databases">
        <title>Effector identification in a new, highly contiguous assembly of the strawberry crown rot pathogen Phytophthora cactorum.</title>
        <authorList>
            <person name="Armitage A.D."/>
            <person name="Nellist C.F."/>
            <person name="Bates H."/>
            <person name="Vickerstaff R.J."/>
            <person name="Harrison R.J."/>
        </authorList>
    </citation>
    <scope>NUCLEOTIDE SEQUENCE</scope>
    <source>
        <strain evidence="1">4040</strain>
    </source>
</reference>
<dbReference type="Proteomes" id="UP000736787">
    <property type="component" value="Unassembled WGS sequence"/>
</dbReference>
<gene>
    <name evidence="1" type="ORF">PC117_g19728</name>
</gene>